<keyword evidence="1" id="KW-0472">Membrane</keyword>
<reference evidence="2" key="2">
    <citation type="submission" date="2020-11" db="EMBL/GenBank/DDBJ databases">
        <authorList>
            <person name="McCartney M.A."/>
            <person name="Auch B."/>
            <person name="Kono T."/>
            <person name="Mallez S."/>
            <person name="Becker A."/>
            <person name="Gohl D.M."/>
            <person name="Silverstein K.A.T."/>
            <person name="Koren S."/>
            <person name="Bechman K.B."/>
            <person name="Herman A."/>
            <person name="Abrahante J.E."/>
            <person name="Garbe J."/>
        </authorList>
    </citation>
    <scope>NUCLEOTIDE SEQUENCE</scope>
    <source>
        <strain evidence="2">Duluth1</strain>
        <tissue evidence="2">Whole animal</tissue>
    </source>
</reference>
<proteinExistence type="predicted"/>
<keyword evidence="1" id="KW-0812">Transmembrane</keyword>
<dbReference type="EMBL" id="JAIWYP010000001">
    <property type="protein sequence ID" value="KAH3890537.1"/>
    <property type="molecule type" value="Genomic_DNA"/>
</dbReference>
<keyword evidence="1" id="KW-1133">Transmembrane helix</keyword>
<name>A0A9D4S5E3_DREPO</name>
<reference evidence="2" key="1">
    <citation type="journal article" date="2019" name="bioRxiv">
        <title>The Genome of the Zebra Mussel, Dreissena polymorpha: A Resource for Invasive Species Research.</title>
        <authorList>
            <person name="McCartney M.A."/>
            <person name="Auch B."/>
            <person name="Kono T."/>
            <person name="Mallez S."/>
            <person name="Zhang Y."/>
            <person name="Obille A."/>
            <person name="Becker A."/>
            <person name="Abrahante J.E."/>
            <person name="Garbe J."/>
            <person name="Badalamenti J.P."/>
            <person name="Herman A."/>
            <person name="Mangelson H."/>
            <person name="Liachko I."/>
            <person name="Sullivan S."/>
            <person name="Sone E.D."/>
            <person name="Koren S."/>
            <person name="Silverstein K.A.T."/>
            <person name="Beckman K.B."/>
            <person name="Gohl D.M."/>
        </authorList>
    </citation>
    <scope>NUCLEOTIDE SEQUENCE</scope>
    <source>
        <strain evidence="2">Duluth1</strain>
        <tissue evidence="2">Whole animal</tissue>
    </source>
</reference>
<organism evidence="2 3">
    <name type="scientific">Dreissena polymorpha</name>
    <name type="common">Zebra mussel</name>
    <name type="synonym">Mytilus polymorpha</name>
    <dbReference type="NCBI Taxonomy" id="45954"/>
    <lineage>
        <taxon>Eukaryota</taxon>
        <taxon>Metazoa</taxon>
        <taxon>Spiralia</taxon>
        <taxon>Lophotrochozoa</taxon>
        <taxon>Mollusca</taxon>
        <taxon>Bivalvia</taxon>
        <taxon>Autobranchia</taxon>
        <taxon>Heteroconchia</taxon>
        <taxon>Euheterodonta</taxon>
        <taxon>Imparidentia</taxon>
        <taxon>Neoheterodontei</taxon>
        <taxon>Myida</taxon>
        <taxon>Dreissenoidea</taxon>
        <taxon>Dreissenidae</taxon>
        <taxon>Dreissena</taxon>
    </lineage>
</organism>
<protein>
    <submittedName>
        <fullName evidence="2">Uncharacterized protein</fullName>
    </submittedName>
</protein>
<keyword evidence="3" id="KW-1185">Reference proteome</keyword>
<accession>A0A9D4S5E3</accession>
<dbReference type="AlphaFoldDB" id="A0A9D4S5E3"/>
<sequence>MKHNLPTIVTFDRSLYWKAAEIITDAPQNRCLKTLFFVLMLDCLLTLMNMLGPKDPLLKESVPKHP</sequence>
<evidence type="ECO:0000313" key="3">
    <source>
        <dbReference type="Proteomes" id="UP000828390"/>
    </source>
</evidence>
<feature type="transmembrane region" description="Helical" evidence="1">
    <location>
        <begin position="34"/>
        <end position="51"/>
    </location>
</feature>
<evidence type="ECO:0000313" key="2">
    <source>
        <dbReference type="EMBL" id="KAH3890537.1"/>
    </source>
</evidence>
<gene>
    <name evidence="2" type="ORF">DPMN_014621</name>
</gene>
<dbReference type="Proteomes" id="UP000828390">
    <property type="component" value="Unassembled WGS sequence"/>
</dbReference>
<evidence type="ECO:0000256" key="1">
    <source>
        <dbReference type="SAM" id="Phobius"/>
    </source>
</evidence>
<comment type="caution">
    <text evidence="2">The sequence shown here is derived from an EMBL/GenBank/DDBJ whole genome shotgun (WGS) entry which is preliminary data.</text>
</comment>